<evidence type="ECO:0000313" key="6">
    <source>
        <dbReference type="Proteomes" id="UP000015453"/>
    </source>
</evidence>
<dbReference type="Pfam" id="PF20430">
    <property type="entry name" value="Eplus_motif"/>
    <property type="match status" value="1"/>
</dbReference>
<reference evidence="5 6" key="1">
    <citation type="journal article" date="2013" name="BMC Genomics">
        <title>The miniature genome of a carnivorous plant Genlisea aurea contains a low number of genes and short non-coding sequences.</title>
        <authorList>
            <person name="Leushkin E.V."/>
            <person name="Sutormin R.A."/>
            <person name="Nabieva E.R."/>
            <person name="Penin A.A."/>
            <person name="Kondrashov A.S."/>
            <person name="Logacheva M.D."/>
        </authorList>
    </citation>
    <scope>NUCLEOTIDE SEQUENCE [LARGE SCALE GENOMIC DNA]</scope>
</reference>
<dbReference type="EMBL" id="AUSU01000366">
    <property type="protein sequence ID" value="EPS73636.1"/>
    <property type="molecule type" value="Genomic_DNA"/>
</dbReference>
<dbReference type="PANTHER" id="PTHR47926:SF436">
    <property type="entry name" value="PENTATRICOPEPTIDE REPEAT-CONTAINING PROTEIN ELI1, CHLOROPLASTIC-LIKE ISOFORM X2"/>
    <property type="match status" value="1"/>
</dbReference>
<dbReference type="InterPro" id="IPR046848">
    <property type="entry name" value="E_motif"/>
</dbReference>
<dbReference type="Gene3D" id="1.25.40.10">
    <property type="entry name" value="Tetratricopeptide repeat domain"/>
    <property type="match status" value="5"/>
</dbReference>
<comment type="caution">
    <text evidence="5">The sequence shown here is derived from an EMBL/GenBank/DDBJ whole genome shotgun (WGS) entry which is preliminary data.</text>
</comment>
<dbReference type="Proteomes" id="UP000015453">
    <property type="component" value="Unassembled WGS sequence"/>
</dbReference>
<evidence type="ECO:0000256" key="2">
    <source>
        <dbReference type="ARBA" id="ARBA00022737"/>
    </source>
</evidence>
<dbReference type="FunFam" id="1.25.40.10:FF:000184">
    <property type="entry name" value="Pentatricopeptide repeat-containing protein, chloroplastic"/>
    <property type="match status" value="1"/>
</dbReference>
<dbReference type="InterPro" id="IPR002885">
    <property type="entry name" value="PPR_rpt"/>
</dbReference>
<keyword evidence="6" id="KW-1185">Reference proteome</keyword>
<organism evidence="5 6">
    <name type="scientific">Genlisea aurea</name>
    <dbReference type="NCBI Taxonomy" id="192259"/>
    <lineage>
        <taxon>Eukaryota</taxon>
        <taxon>Viridiplantae</taxon>
        <taxon>Streptophyta</taxon>
        <taxon>Embryophyta</taxon>
        <taxon>Tracheophyta</taxon>
        <taxon>Spermatophyta</taxon>
        <taxon>Magnoliopsida</taxon>
        <taxon>eudicotyledons</taxon>
        <taxon>Gunneridae</taxon>
        <taxon>Pentapetalae</taxon>
        <taxon>asterids</taxon>
        <taxon>lamiids</taxon>
        <taxon>Lamiales</taxon>
        <taxon>Lentibulariaceae</taxon>
        <taxon>Genlisea</taxon>
    </lineage>
</organism>
<dbReference type="Pfam" id="PF12854">
    <property type="entry name" value="PPR_1"/>
    <property type="match status" value="1"/>
</dbReference>
<dbReference type="PROSITE" id="PS51375">
    <property type="entry name" value="PPR"/>
    <property type="match status" value="5"/>
</dbReference>
<dbReference type="GO" id="GO:0009451">
    <property type="term" value="P:RNA modification"/>
    <property type="evidence" value="ECO:0007669"/>
    <property type="project" value="InterPro"/>
</dbReference>
<dbReference type="InterPro" id="IPR011990">
    <property type="entry name" value="TPR-like_helical_dom_sf"/>
</dbReference>
<evidence type="ECO:0000256" key="1">
    <source>
        <dbReference type="ARBA" id="ARBA00006643"/>
    </source>
</evidence>
<dbReference type="GO" id="GO:0003723">
    <property type="term" value="F:RNA binding"/>
    <property type="evidence" value="ECO:0007669"/>
    <property type="project" value="InterPro"/>
</dbReference>
<dbReference type="Pfam" id="PF13041">
    <property type="entry name" value="PPR_2"/>
    <property type="match status" value="1"/>
</dbReference>
<gene>
    <name evidence="5" type="ORF">M569_01119</name>
</gene>
<dbReference type="AlphaFoldDB" id="S8D817"/>
<dbReference type="InterPro" id="IPR046849">
    <property type="entry name" value="E2_motif"/>
</dbReference>
<dbReference type="GO" id="GO:0008270">
    <property type="term" value="F:zinc ion binding"/>
    <property type="evidence" value="ECO:0007669"/>
    <property type="project" value="InterPro"/>
</dbReference>
<feature type="repeat" description="PPR" evidence="3">
    <location>
        <begin position="345"/>
        <end position="375"/>
    </location>
</feature>
<dbReference type="FunFam" id="1.25.40.10:FF:000348">
    <property type="entry name" value="Pentatricopeptide repeat-containing protein chloroplastic"/>
    <property type="match status" value="1"/>
</dbReference>
<sequence length="764" mass="85502">MLWRNSRLAINCSSLESFFQQCDGLNLFNQIFSQLIFTGLFKDTYAASKVLRFVTDSTFVPIDYSLKIFHSIDNPNGFIWNTMFRAFLREGIPRESISMYRNLLGTDSGAWFIDNYTLPVLIQGCALGSAYFEGAELHDHVVKLGFGSDVYVVNNLINMYGACRLPALARKVFDQSPVLDSVSWNSMLAGYVSNGNVDEAKSFYAAMPVKNVIASNSMIALLGKVNQMNEAYRLFIELKEKDLVSWTAMISGYEQNEMYESALKLFLIFLSEAKITVDEVIIITVLSAASHLQSLPTGMAVHGFVSKLGLESHVNLLNALIHMYSKCGVVSSAEKLFRSCSGCLDLISWNSMISGYIKNGSADDARKLFDEMPQRDVYSWGSMISGYSQLGFFSHALQLFRDMQRRGVVPDETTLVSVVSSCTELSAFDQGRWVDAFIRKNKMKVNPILGTSLINMYAKCGSLECAVEVFDRMEDGERGASSWNALILGFATNGQVERSLETFERMKRSAGVVPNDVTFVAVLGACRHVGSVEEGRRHFDSMGSFGVEPNVKHYGCLIDLLARRGLLQEAEDLIDSMPMEPDVATWGALLGACKKHGDEERGERIGRKLVRLQPEHDGFHVLLSNIYASKGRWSDVFEIRGFMTRRGVVKTPGCSVIEANGEVHEFLAGDRSHPKIEEIEGMLEEVIRRAKRRGYAPGTHEVLLDIDEEGEGDANLIVKNLRICTDCHTVAKIVSEAFDREIVIRDRRVFHHFHRGSCSCNDYW</sequence>
<dbReference type="Pfam" id="PF20431">
    <property type="entry name" value="E_motif"/>
    <property type="match status" value="1"/>
</dbReference>
<dbReference type="InterPro" id="IPR032867">
    <property type="entry name" value="DYW_dom"/>
</dbReference>
<protein>
    <recommendedName>
        <fullName evidence="4">DYW domain-containing protein</fullName>
    </recommendedName>
</protein>
<feature type="repeat" description="PPR" evidence="3">
    <location>
        <begin position="479"/>
        <end position="509"/>
    </location>
</feature>
<feature type="repeat" description="PPR" evidence="3">
    <location>
        <begin position="515"/>
        <end position="549"/>
    </location>
</feature>
<dbReference type="Pfam" id="PF01535">
    <property type="entry name" value="PPR"/>
    <property type="match status" value="8"/>
</dbReference>
<name>S8D817_9LAMI</name>
<dbReference type="Pfam" id="PF14432">
    <property type="entry name" value="DYW_deaminase"/>
    <property type="match status" value="1"/>
</dbReference>
<dbReference type="NCBIfam" id="TIGR00756">
    <property type="entry name" value="PPR"/>
    <property type="match status" value="5"/>
</dbReference>
<evidence type="ECO:0000313" key="5">
    <source>
        <dbReference type="EMBL" id="EPS73636.1"/>
    </source>
</evidence>
<feature type="repeat" description="PPR" evidence="3">
    <location>
        <begin position="376"/>
        <end position="410"/>
    </location>
</feature>
<evidence type="ECO:0000256" key="3">
    <source>
        <dbReference type="PROSITE-ProRule" id="PRU00708"/>
    </source>
</evidence>
<keyword evidence="2" id="KW-0677">Repeat</keyword>
<proteinExistence type="inferred from homology"/>
<dbReference type="PANTHER" id="PTHR47926">
    <property type="entry name" value="PENTATRICOPEPTIDE REPEAT-CONTAINING PROTEIN"/>
    <property type="match status" value="1"/>
</dbReference>
<feature type="repeat" description="PPR" evidence="3">
    <location>
        <begin position="180"/>
        <end position="214"/>
    </location>
</feature>
<feature type="domain" description="DYW" evidence="4">
    <location>
        <begin position="712"/>
        <end position="764"/>
    </location>
</feature>
<accession>S8D817</accession>
<evidence type="ECO:0000259" key="4">
    <source>
        <dbReference type="Pfam" id="PF14432"/>
    </source>
</evidence>
<dbReference type="OrthoDB" id="750171at2759"/>
<dbReference type="InterPro" id="IPR046960">
    <property type="entry name" value="PPR_At4g14850-like_plant"/>
</dbReference>
<comment type="similarity">
    <text evidence="1">Belongs to the PPR family. PCMP-H subfamily.</text>
</comment>